<evidence type="ECO:0000313" key="3">
    <source>
        <dbReference type="Proteomes" id="UP000027121"/>
    </source>
</evidence>
<organism evidence="2 3">
    <name type="scientific">Pseudomonas donghuensis</name>
    <dbReference type="NCBI Taxonomy" id="1163398"/>
    <lineage>
        <taxon>Bacteria</taxon>
        <taxon>Pseudomonadati</taxon>
        <taxon>Pseudomonadota</taxon>
        <taxon>Gammaproteobacteria</taxon>
        <taxon>Pseudomonadales</taxon>
        <taxon>Pseudomonadaceae</taxon>
        <taxon>Pseudomonas</taxon>
    </lineage>
</organism>
<keyword evidence="1" id="KW-0472">Membrane</keyword>
<dbReference type="KEGG" id="pdw:BV82_0228"/>
<name>A0AAP0SNC2_9PSED</name>
<reference evidence="2 3" key="2">
    <citation type="journal article" date="2016" name="Front. Microbiol.">
        <title>When Genome-Based Approach Meets the 'Old but Good': Revealing Genes Involved in the Antibacterial Activity of Pseudomonas sp. P482 against Soft Rot Pathogens.</title>
        <authorList>
            <person name="Krzyzanowska D.M."/>
            <person name="Ossowicki A."/>
            <person name="Rajewska M."/>
            <person name="Maciag T."/>
            <person name="Jablonska M."/>
            <person name="Obuchowski M."/>
            <person name="Heeb S."/>
            <person name="Jafra S."/>
        </authorList>
    </citation>
    <scope>NUCLEOTIDE SEQUENCE [LARGE SCALE GENOMIC DNA]</scope>
    <source>
        <strain evidence="2 3">P482</strain>
    </source>
</reference>
<dbReference type="RefSeq" id="WP_145959264.1">
    <property type="nucleotide sequence ID" value="NZ_CATKPL010000011.1"/>
</dbReference>
<accession>A0AAP0SNC2</accession>
<feature type="transmembrane region" description="Helical" evidence="1">
    <location>
        <begin position="56"/>
        <end position="76"/>
    </location>
</feature>
<dbReference type="AlphaFoldDB" id="A0AAP0SNC2"/>
<evidence type="ECO:0000256" key="1">
    <source>
        <dbReference type="SAM" id="Phobius"/>
    </source>
</evidence>
<gene>
    <name evidence="2" type="ORF">BV82_0228</name>
</gene>
<dbReference type="Proteomes" id="UP000027121">
    <property type="component" value="Chromosome"/>
</dbReference>
<keyword evidence="1" id="KW-1133">Transmembrane helix</keyword>
<evidence type="ECO:0000313" key="2">
    <source>
        <dbReference type="EMBL" id="KDO02093.1"/>
    </source>
</evidence>
<dbReference type="GeneID" id="98281622"/>
<feature type="transmembrane region" description="Helical" evidence="1">
    <location>
        <begin position="144"/>
        <end position="162"/>
    </location>
</feature>
<reference evidence="2 3" key="1">
    <citation type="journal article" date="2014" name="Genome Announc.">
        <title>Genome Sequence of Pseudomonas sp. Strain P482, a Tomato Rhizosphere Isolate with Broad-Spectrum Antimicrobial Activity.</title>
        <authorList>
            <person name="Krzyzanowska D.M."/>
            <person name="Ossowicki A."/>
            <person name="Jafra S."/>
        </authorList>
    </citation>
    <scope>NUCLEOTIDE SEQUENCE [LARGE SCALE GENOMIC DNA]</scope>
    <source>
        <strain evidence="2 3">P482</strain>
    </source>
</reference>
<feature type="transmembrane region" description="Helical" evidence="1">
    <location>
        <begin position="28"/>
        <end position="50"/>
    </location>
</feature>
<proteinExistence type="predicted"/>
<keyword evidence="1" id="KW-0812">Transmembrane</keyword>
<feature type="transmembrane region" description="Helical" evidence="1">
    <location>
        <begin position="178"/>
        <end position="197"/>
    </location>
</feature>
<protein>
    <submittedName>
        <fullName evidence="2">Uncharacterized protein</fullName>
    </submittedName>
</protein>
<keyword evidence="3" id="KW-1185">Reference proteome</keyword>
<sequence>MFQQWSEMLQLYKRSRPNYWHAIRHNPLAAHLLPTWLVVLAIILVVSASFSVQQHPLGPVTVMFSTSLCMWALLLAREYFVAEQFKSLYQRHAIASQPLLQRDSYLRYAHFLQMLEQNAVSAAQAAEIVAFAKISENPPKSLNLTQNAMFVAIMTFLATIAAEKAKLTELWAFGKGNLVILLTFAVLLVLWLGLIVVRDHLHYKERIIRYLEWASHDLPARETPWK</sequence>
<dbReference type="EMBL" id="CP071706">
    <property type="protein sequence ID" value="KDO02093.1"/>
    <property type="molecule type" value="Genomic_DNA"/>
</dbReference>